<reference evidence="1" key="1">
    <citation type="journal article" date="2023" name="G3 (Bethesda)">
        <title>A reference genome for the long-term kleptoplast-retaining sea slug Elysia crispata morphotype clarki.</title>
        <authorList>
            <person name="Eastman K.E."/>
            <person name="Pendleton A.L."/>
            <person name="Shaikh M.A."/>
            <person name="Suttiyut T."/>
            <person name="Ogas R."/>
            <person name="Tomko P."/>
            <person name="Gavelis G."/>
            <person name="Widhalm J.R."/>
            <person name="Wisecaver J.H."/>
        </authorList>
    </citation>
    <scope>NUCLEOTIDE SEQUENCE</scope>
    <source>
        <strain evidence="1">ECLA1</strain>
    </source>
</reference>
<name>A0AAE1CNS6_9GAST</name>
<keyword evidence="2" id="KW-1185">Reference proteome</keyword>
<evidence type="ECO:0000313" key="1">
    <source>
        <dbReference type="EMBL" id="KAK3723399.1"/>
    </source>
</evidence>
<comment type="caution">
    <text evidence="1">The sequence shown here is derived from an EMBL/GenBank/DDBJ whole genome shotgun (WGS) entry which is preliminary data.</text>
</comment>
<dbReference type="AlphaFoldDB" id="A0AAE1CNS6"/>
<evidence type="ECO:0000313" key="2">
    <source>
        <dbReference type="Proteomes" id="UP001283361"/>
    </source>
</evidence>
<protein>
    <submittedName>
        <fullName evidence="1">Uncharacterized protein</fullName>
    </submittedName>
</protein>
<gene>
    <name evidence="1" type="ORF">RRG08_044304</name>
</gene>
<dbReference type="Proteomes" id="UP001283361">
    <property type="component" value="Unassembled WGS sequence"/>
</dbReference>
<dbReference type="EMBL" id="JAWDGP010007362">
    <property type="protein sequence ID" value="KAK3723399.1"/>
    <property type="molecule type" value="Genomic_DNA"/>
</dbReference>
<organism evidence="1 2">
    <name type="scientific">Elysia crispata</name>
    <name type="common">lettuce slug</name>
    <dbReference type="NCBI Taxonomy" id="231223"/>
    <lineage>
        <taxon>Eukaryota</taxon>
        <taxon>Metazoa</taxon>
        <taxon>Spiralia</taxon>
        <taxon>Lophotrochozoa</taxon>
        <taxon>Mollusca</taxon>
        <taxon>Gastropoda</taxon>
        <taxon>Heterobranchia</taxon>
        <taxon>Euthyneura</taxon>
        <taxon>Panpulmonata</taxon>
        <taxon>Sacoglossa</taxon>
        <taxon>Placobranchoidea</taxon>
        <taxon>Plakobranchidae</taxon>
        <taxon>Elysia</taxon>
    </lineage>
</organism>
<proteinExistence type="predicted"/>
<accession>A0AAE1CNS6</accession>
<sequence length="220" mass="24678">MIVWVSFRDWLPKSRRCIVYRTWVGTLKPEACQDLMPVSCCPDVPMSSTQSWSSRFGKRQELSLLARLSSSLRLESRTQHGAHWLTFVTSSPKFWRNVTGMDGRCFLDLFPSLGKTPGVHSHWLEAADSDRSSYQWRVLRFVSATVLEGQPGQIPLVTVISPCPRLSDVSPLICVSHSSGSERKGTVTLCEETQPGVTLSCRPETQKIKGDLDLTRSSHL</sequence>